<evidence type="ECO:0000256" key="4">
    <source>
        <dbReference type="SAM" id="MobiDB-lite"/>
    </source>
</evidence>
<dbReference type="Pfam" id="PF01212">
    <property type="entry name" value="Beta_elim_lyase"/>
    <property type="match status" value="1"/>
</dbReference>
<feature type="region of interest" description="Disordered" evidence="4">
    <location>
        <begin position="116"/>
        <end position="145"/>
    </location>
</feature>
<dbReference type="SUPFAM" id="SSF53383">
    <property type="entry name" value="PLP-dependent transferases"/>
    <property type="match status" value="1"/>
</dbReference>
<proteinExistence type="inferred from homology"/>
<reference evidence="6 7" key="2">
    <citation type="submission" date="2014-05" db="EMBL/GenBank/DDBJ databases">
        <title>Draft genome sequence of Halobacillus karajensis HK-03.</title>
        <authorList>
            <person name="Khelaifia S."/>
            <person name="Croce O."/>
            <person name="Lagier J.C."/>
            <person name="Raoult D."/>
        </authorList>
    </citation>
    <scope>NUCLEOTIDE SEQUENCE [LARGE SCALE GENOMIC DNA]</scope>
    <source>
        <strain evidence="6 7">HD-03</strain>
    </source>
</reference>
<dbReference type="GO" id="GO:0006545">
    <property type="term" value="P:glycine biosynthetic process"/>
    <property type="evidence" value="ECO:0007669"/>
    <property type="project" value="TreeGrafter"/>
</dbReference>
<dbReference type="GO" id="GO:0006567">
    <property type="term" value="P:L-threonine catabolic process"/>
    <property type="evidence" value="ECO:0007669"/>
    <property type="project" value="TreeGrafter"/>
</dbReference>
<gene>
    <name evidence="6" type="primary">ltaA_1</name>
    <name evidence="6" type="ORF">BN983_01710</name>
</gene>
<evidence type="ECO:0000256" key="3">
    <source>
        <dbReference type="ARBA" id="ARBA00022898"/>
    </source>
</evidence>
<dbReference type="GO" id="GO:0005829">
    <property type="term" value="C:cytosol"/>
    <property type="evidence" value="ECO:0007669"/>
    <property type="project" value="TreeGrafter"/>
</dbReference>
<dbReference type="EMBL" id="CCDI010000001">
    <property type="protein sequence ID" value="CDQ23482.1"/>
    <property type="molecule type" value="Genomic_DNA"/>
</dbReference>
<dbReference type="InterPro" id="IPR015421">
    <property type="entry name" value="PyrdxlP-dep_Trfase_major"/>
</dbReference>
<dbReference type="InterPro" id="IPR001597">
    <property type="entry name" value="ArAA_b-elim_lyase/Thr_aldolase"/>
</dbReference>
<evidence type="ECO:0000259" key="5">
    <source>
        <dbReference type="Pfam" id="PF01212"/>
    </source>
</evidence>
<dbReference type="Gene3D" id="3.40.640.10">
    <property type="entry name" value="Type I PLP-dependent aspartate aminotransferase-like (Major domain)"/>
    <property type="match status" value="1"/>
</dbReference>
<comment type="similarity">
    <text evidence="2">Belongs to the threonine aldolase family.</text>
</comment>
<protein>
    <submittedName>
        <fullName evidence="6">L-allo-threonine aldolase</fullName>
    </submittedName>
</protein>
<evidence type="ECO:0000313" key="7">
    <source>
        <dbReference type="Proteomes" id="UP000028868"/>
    </source>
</evidence>
<comment type="caution">
    <text evidence="6">The sequence shown here is derived from an EMBL/GenBank/DDBJ whole genome shotgun (WGS) entry which is preliminary data.</text>
</comment>
<name>A0A059NZA9_9BACI</name>
<evidence type="ECO:0000256" key="1">
    <source>
        <dbReference type="ARBA" id="ARBA00001933"/>
    </source>
</evidence>
<sequence length="145" mass="15428">MENTHNKAGGVVVPLENMQEIYEVAREAGIPVHLDGARLFNASAATGISLKRYANQTDTVQVCLSKGLGAPVGSIIAGSYPFIQKARKMEKASGRWITSSWDDCCTCVHSLDGNGRPARGRSPPCQTIGSWPATDRRITGGKAGN</sequence>
<evidence type="ECO:0000313" key="6">
    <source>
        <dbReference type="EMBL" id="CDQ23482.1"/>
    </source>
</evidence>
<dbReference type="AlphaFoldDB" id="A0A059NZA9"/>
<dbReference type="Proteomes" id="UP000028868">
    <property type="component" value="Unassembled WGS sequence"/>
</dbReference>
<evidence type="ECO:0000256" key="2">
    <source>
        <dbReference type="ARBA" id="ARBA00006966"/>
    </source>
</evidence>
<keyword evidence="3" id="KW-0663">Pyridoxal phosphate</keyword>
<reference evidence="7" key="1">
    <citation type="submission" date="2014-03" db="EMBL/GenBank/DDBJ databases">
        <authorList>
            <person name="Urmite Genomes U."/>
        </authorList>
    </citation>
    <scope>NUCLEOTIDE SEQUENCE [LARGE SCALE GENOMIC DNA]</scope>
    <source>
        <strain evidence="7">HD-03</strain>
    </source>
</reference>
<organism evidence="6 7">
    <name type="scientific">Halobacillus karajensis</name>
    <dbReference type="NCBI Taxonomy" id="195088"/>
    <lineage>
        <taxon>Bacteria</taxon>
        <taxon>Bacillati</taxon>
        <taxon>Bacillota</taxon>
        <taxon>Bacilli</taxon>
        <taxon>Bacillales</taxon>
        <taxon>Bacillaceae</taxon>
        <taxon>Halobacillus</taxon>
    </lineage>
</organism>
<dbReference type="PANTHER" id="PTHR48097">
    <property type="entry name" value="L-THREONINE ALDOLASE-RELATED"/>
    <property type="match status" value="1"/>
</dbReference>
<dbReference type="InterPro" id="IPR015424">
    <property type="entry name" value="PyrdxlP-dep_Trfase"/>
</dbReference>
<accession>A0A059NZA9</accession>
<dbReference type="GO" id="GO:0008732">
    <property type="term" value="F:L-allo-threonine aldolase activity"/>
    <property type="evidence" value="ECO:0007669"/>
    <property type="project" value="TreeGrafter"/>
</dbReference>
<comment type="cofactor">
    <cofactor evidence="1">
        <name>pyridoxal 5'-phosphate</name>
        <dbReference type="ChEBI" id="CHEBI:597326"/>
    </cofactor>
</comment>
<keyword evidence="7" id="KW-1185">Reference proteome</keyword>
<feature type="domain" description="Aromatic amino acid beta-eliminating lyase/threonine aldolase" evidence="5">
    <location>
        <begin position="1"/>
        <end position="95"/>
    </location>
</feature>
<dbReference type="PANTHER" id="PTHR48097:SF9">
    <property type="entry name" value="L-THREONINE ALDOLASE"/>
    <property type="match status" value="1"/>
</dbReference>